<accession>A0AAQ3LFH1</accession>
<proteinExistence type="inferred from homology"/>
<name>A0AAQ3LFH1_9BACT</name>
<comment type="cofactor">
    <cofactor evidence="1">
        <name>pyridoxal 5'-phosphate</name>
        <dbReference type="ChEBI" id="CHEBI:597326"/>
    </cofactor>
</comment>
<protein>
    <submittedName>
        <fullName evidence="5">Aminotransferase class III-fold pyridoxal phosphate-dependent enzyme</fullName>
    </submittedName>
</protein>
<dbReference type="GO" id="GO:0008483">
    <property type="term" value="F:transaminase activity"/>
    <property type="evidence" value="ECO:0007669"/>
    <property type="project" value="UniProtKB-KW"/>
</dbReference>
<reference evidence="5 6" key="1">
    <citation type="submission" date="2023-10" db="EMBL/GenBank/DDBJ databases">
        <title>Rubellicoccus peritrichatus gen. nov., sp. nov., isolated from an algae of coral reef tank.</title>
        <authorList>
            <person name="Luo J."/>
        </authorList>
    </citation>
    <scope>NUCLEOTIDE SEQUENCE [LARGE SCALE GENOMIC DNA]</scope>
    <source>
        <strain evidence="5 6">CR14</strain>
    </source>
</reference>
<keyword evidence="5" id="KW-0032">Aminotransferase</keyword>
<evidence type="ECO:0000313" key="5">
    <source>
        <dbReference type="EMBL" id="WOO41059.1"/>
    </source>
</evidence>
<dbReference type="InterPro" id="IPR015422">
    <property type="entry name" value="PyrdxlP-dep_Trfase_small"/>
</dbReference>
<dbReference type="RefSeq" id="WP_317833405.1">
    <property type="nucleotide sequence ID" value="NZ_CP136920.1"/>
</dbReference>
<gene>
    <name evidence="5" type="ORF">RZN69_20765</name>
</gene>
<comment type="similarity">
    <text evidence="3">Belongs to the class-III pyridoxal-phosphate-dependent aminotransferase family.</text>
</comment>
<dbReference type="PROSITE" id="PS00600">
    <property type="entry name" value="AA_TRANSFER_CLASS_3"/>
    <property type="match status" value="1"/>
</dbReference>
<evidence type="ECO:0000256" key="4">
    <source>
        <dbReference type="SAM" id="MobiDB-lite"/>
    </source>
</evidence>
<feature type="compositionally biased region" description="Basic and acidic residues" evidence="4">
    <location>
        <begin position="1"/>
        <end position="20"/>
    </location>
</feature>
<dbReference type="KEGG" id="puo:RZN69_20765"/>
<dbReference type="InterPro" id="IPR015424">
    <property type="entry name" value="PyrdxlP-dep_Trfase"/>
</dbReference>
<dbReference type="GO" id="GO:0030170">
    <property type="term" value="F:pyridoxal phosphate binding"/>
    <property type="evidence" value="ECO:0007669"/>
    <property type="project" value="InterPro"/>
</dbReference>
<dbReference type="AlphaFoldDB" id="A0AAQ3LFH1"/>
<evidence type="ECO:0000256" key="1">
    <source>
        <dbReference type="ARBA" id="ARBA00001933"/>
    </source>
</evidence>
<evidence type="ECO:0000313" key="6">
    <source>
        <dbReference type="Proteomes" id="UP001304300"/>
    </source>
</evidence>
<organism evidence="5 6">
    <name type="scientific">Rubellicoccus peritrichatus</name>
    <dbReference type="NCBI Taxonomy" id="3080537"/>
    <lineage>
        <taxon>Bacteria</taxon>
        <taxon>Pseudomonadati</taxon>
        <taxon>Verrucomicrobiota</taxon>
        <taxon>Opitutia</taxon>
        <taxon>Puniceicoccales</taxon>
        <taxon>Cerasicoccaceae</taxon>
        <taxon>Rubellicoccus</taxon>
    </lineage>
</organism>
<evidence type="ECO:0000256" key="2">
    <source>
        <dbReference type="ARBA" id="ARBA00022898"/>
    </source>
</evidence>
<dbReference type="Proteomes" id="UP001304300">
    <property type="component" value="Chromosome"/>
</dbReference>
<dbReference type="Gene3D" id="3.40.640.10">
    <property type="entry name" value="Type I PLP-dependent aspartate aminotransferase-like (Major domain)"/>
    <property type="match status" value="1"/>
</dbReference>
<dbReference type="Gene3D" id="3.90.1150.10">
    <property type="entry name" value="Aspartate Aminotransferase, domain 1"/>
    <property type="match status" value="1"/>
</dbReference>
<dbReference type="EMBL" id="CP136920">
    <property type="protein sequence ID" value="WOO41059.1"/>
    <property type="molecule type" value="Genomic_DNA"/>
</dbReference>
<dbReference type="Pfam" id="PF00202">
    <property type="entry name" value="Aminotran_3"/>
    <property type="match status" value="1"/>
</dbReference>
<dbReference type="InterPro" id="IPR049704">
    <property type="entry name" value="Aminotrans_3_PPA_site"/>
</dbReference>
<keyword evidence="6" id="KW-1185">Reference proteome</keyword>
<dbReference type="PANTHER" id="PTHR43713:SF3">
    <property type="entry name" value="GLUTAMATE-1-SEMIALDEHYDE 2,1-AMINOMUTASE 1, CHLOROPLASTIC-RELATED"/>
    <property type="match status" value="1"/>
</dbReference>
<dbReference type="PANTHER" id="PTHR43713">
    <property type="entry name" value="GLUTAMATE-1-SEMIALDEHYDE 2,1-AMINOMUTASE"/>
    <property type="match status" value="1"/>
</dbReference>
<sequence length="435" mass="48485">MKLTTEDETQRESRNEHRADSPAPPFGKSMELFRRAAEVIPCGIYGHQSPAAALPGASPYYAERASGSRYWDVDGREYIDFMCGYGPIVLGYGHPEVEEAAARQRKDGDTMNHPSARMVELAERLVDMVDFSAWCVFGKNGGDMTSWAIRVAREQTRKKKILRVAGAYHGIDPWCSHTPGGLIEEDRSQIHTFKWNDLESFNQLIRRHVGKVAGVVVTPFHHPSFGDCEMPDNDFLQVIERTCHDEGIVLILDDIRAGFRLHLGGSHRVFGIKPDIICFSKALGNGYPISAALGSKELRVPASRVFLTGSFWNSAAPMAASLKTLEILERDDVPAKLNALGLRLKDGLVALGEKYGRPIVASGPPATPFYRFADETNFRDWQQFCAIAMEGRNGLAAFFHPHHNWFLSATHSEKDIDQALEIADQAFVTMNELPR</sequence>
<dbReference type="InterPro" id="IPR015421">
    <property type="entry name" value="PyrdxlP-dep_Trfase_major"/>
</dbReference>
<keyword evidence="2 3" id="KW-0663">Pyridoxal phosphate</keyword>
<keyword evidence="5" id="KW-0808">Transferase</keyword>
<dbReference type="InterPro" id="IPR005814">
    <property type="entry name" value="Aminotrans_3"/>
</dbReference>
<dbReference type="SUPFAM" id="SSF53383">
    <property type="entry name" value="PLP-dependent transferases"/>
    <property type="match status" value="1"/>
</dbReference>
<evidence type="ECO:0000256" key="3">
    <source>
        <dbReference type="RuleBase" id="RU003560"/>
    </source>
</evidence>
<feature type="region of interest" description="Disordered" evidence="4">
    <location>
        <begin position="1"/>
        <end position="28"/>
    </location>
</feature>